<sequence>MRKSRIITVLCIQVPIVCCRVGLAIYIYPHSIDFEQKLGCT</sequence>
<proteinExistence type="predicted"/>
<dbReference type="AlphaFoldDB" id="A0A0A8XRL3"/>
<keyword evidence="1" id="KW-0472">Membrane</keyword>
<name>A0A0A8XRL3_ARUDO</name>
<reference evidence="2" key="2">
    <citation type="journal article" date="2015" name="Data Brief">
        <title>Shoot transcriptome of the giant reed, Arundo donax.</title>
        <authorList>
            <person name="Barrero R.A."/>
            <person name="Guerrero F.D."/>
            <person name="Moolhuijzen P."/>
            <person name="Goolsby J.A."/>
            <person name="Tidwell J."/>
            <person name="Bellgard S.E."/>
            <person name="Bellgard M.I."/>
        </authorList>
    </citation>
    <scope>NUCLEOTIDE SEQUENCE</scope>
    <source>
        <tissue evidence="2">Shoot tissue taken approximately 20 cm above the soil surface</tissue>
    </source>
</reference>
<dbReference type="EMBL" id="GBRH01281414">
    <property type="protein sequence ID" value="JAD16481.1"/>
    <property type="molecule type" value="Transcribed_RNA"/>
</dbReference>
<evidence type="ECO:0000256" key="1">
    <source>
        <dbReference type="SAM" id="Phobius"/>
    </source>
</evidence>
<accession>A0A0A8XRL3</accession>
<organism evidence="2">
    <name type="scientific">Arundo donax</name>
    <name type="common">Giant reed</name>
    <name type="synonym">Donax arundinaceus</name>
    <dbReference type="NCBI Taxonomy" id="35708"/>
    <lineage>
        <taxon>Eukaryota</taxon>
        <taxon>Viridiplantae</taxon>
        <taxon>Streptophyta</taxon>
        <taxon>Embryophyta</taxon>
        <taxon>Tracheophyta</taxon>
        <taxon>Spermatophyta</taxon>
        <taxon>Magnoliopsida</taxon>
        <taxon>Liliopsida</taxon>
        <taxon>Poales</taxon>
        <taxon>Poaceae</taxon>
        <taxon>PACMAD clade</taxon>
        <taxon>Arundinoideae</taxon>
        <taxon>Arundineae</taxon>
        <taxon>Arundo</taxon>
    </lineage>
</organism>
<evidence type="ECO:0000313" key="2">
    <source>
        <dbReference type="EMBL" id="JAD16481.1"/>
    </source>
</evidence>
<keyword evidence="1" id="KW-1133">Transmembrane helix</keyword>
<reference evidence="2" key="1">
    <citation type="submission" date="2014-09" db="EMBL/GenBank/DDBJ databases">
        <authorList>
            <person name="Magalhaes I.L.F."/>
            <person name="Oliveira U."/>
            <person name="Santos F.R."/>
            <person name="Vidigal T.H.D.A."/>
            <person name="Brescovit A.D."/>
            <person name="Santos A.J."/>
        </authorList>
    </citation>
    <scope>NUCLEOTIDE SEQUENCE</scope>
    <source>
        <tissue evidence="2">Shoot tissue taken approximately 20 cm above the soil surface</tissue>
    </source>
</reference>
<feature type="transmembrane region" description="Helical" evidence="1">
    <location>
        <begin position="7"/>
        <end position="28"/>
    </location>
</feature>
<keyword evidence="1" id="KW-0812">Transmembrane</keyword>
<protein>
    <submittedName>
        <fullName evidence="2">Uncharacterized protein</fullName>
    </submittedName>
</protein>